<comment type="subcellular location">
    <subcellularLocation>
        <location evidence="1">Nucleus</location>
    </subcellularLocation>
</comment>
<dbReference type="InterPro" id="IPR043359">
    <property type="entry name" value="GLI-like"/>
</dbReference>
<dbReference type="Pfam" id="PF00096">
    <property type="entry name" value="zf-C2H2"/>
    <property type="match status" value="2"/>
</dbReference>
<keyword evidence="7" id="KW-0238">DNA-binding</keyword>
<dbReference type="FunFam" id="3.30.160.60:FF:000031">
    <property type="entry name" value="GLI family zinc finger 3"/>
    <property type="match status" value="1"/>
</dbReference>
<dbReference type="FunFam" id="3.30.160.60:FF:000035">
    <property type="entry name" value="Zinc finger protein ZIC 1"/>
    <property type="match status" value="1"/>
</dbReference>
<dbReference type="PROSITE" id="PS00028">
    <property type="entry name" value="ZINC_FINGER_C2H2_1"/>
    <property type="match status" value="3"/>
</dbReference>
<accession>A0A6S7G7J2</accession>
<comment type="similarity">
    <text evidence="2">Belongs to the GLI C2H2-type zinc-finger protein family.</text>
</comment>
<dbReference type="Proteomes" id="UP001152795">
    <property type="component" value="Unassembled WGS sequence"/>
</dbReference>
<evidence type="ECO:0000256" key="9">
    <source>
        <dbReference type="SAM" id="MobiDB-lite"/>
    </source>
</evidence>
<keyword evidence="8" id="KW-0539">Nucleus</keyword>
<evidence type="ECO:0000256" key="7">
    <source>
        <dbReference type="ARBA" id="ARBA00023125"/>
    </source>
</evidence>
<dbReference type="PROSITE" id="PS50157">
    <property type="entry name" value="ZINC_FINGER_C2H2_2"/>
    <property type="match status" value="4"/>
</dbReference>
<dbReference type="SUPFAM" id="SSF57667">
    <property type="entry name" value="beta-beta-alpha zinc fingers"/>
    <property type="match status" value="2"/>
</dbReference>
<dbReference type="PANTHER" id="PTHR45718">
    <property type="entry name" value="TRANSCRIPTIONAL ACTIVATOR CUBITUS INTERRUPTUS"/>
    <property type="match status" value="1"/>
</dbReference>
<dbReference type="GO" id="GO:0008270">
    <property type="term" value="F:zinc ion binding"/>
    <property type="evidence" value="ECO:0007669"/>
    <property type="project" value="UniProtKB-KW"/>
</dbReference>
<keyword evidence="3" id="KW-0479">Metal-binding</keyword>
<evidence type="ECO:0000313" key="10">
    <source>
        <dbReference type="EMBL" id="CAB3984942.1"/>
    </source>
</evidence>
<dbReference type="PANTHER" id="PTHR45718:SF8">
    <property type="entry name" value="GLIS FAMILY ZINC FINGER 2"/>
    <property type="match status" value="1"/>
</dbReference>
<evidence type="ECO:0000256" key="4">
    <source>
        <dbReference type="ARBA" id="ARBA00022737"/>
    </source>
</evidence>
<feature type="region of interest" description="Disordered" evidence="9">
    <location>
        <begin position="444"/>
        <end position="466"/>
    </location>
</feature>
<dbReference type="InterPro" id="IPR041643">
    <property type="entry name" value="Znf_ZIC"/>
</dbReference>
<evidence type="ECO:0000256" key="5">
    <source>
        <dbReference type="ARBA" id="ARBA00022771"/>
    </source>
</evidence>
<dbReference type="InterPro" id="IPR013087">
    <property type="entry name" value="Znf_C2H2_type"/>
</dbReference>
<dbReference type="GO" id="GO:0000978">
    <property type="term" value="F:RNA polymerase II cis-regulatory region sequence-specific DNA binding"/>
    <property type="evidence" value="ECO:0007669"/>
    <property type="project" value="TreeGrafter"/>
</dbReference>
<evidence type="ECO:0000256" key="3">
    <source>
        <dbReference type="ARBA" id="ARBA00022723"/>
    </source>
</evidence>
<keyword evidence="6" id="KW-0862">Zinc</keyword>
<gene>
    <name evidence="10" type="ORF">PACLA_8A048512</name>
</gene>
<dbReference type="FunFam" id="3.30.160.60:FF:000039">
    <property type="entry name" value="Zinc finger protein ZIC 1"/>
    <property type="match status" value="1"/>
</dbReference>
<dbReference type="GO" id="GO:0005634">
    <property type="term" value="C:nucleus"/>
    <property type="evidence" value="ECO:0007669"/>
    <property type="project" value="UniProtKB-SubCell"/>
</dbReference>
<feature type="compositionally biased region" description="Polar residues" evidence="9">
    <location>
        <begin position="444"/>
        <end position="459"/>
    </location>
</feature>
<dbReference type="AlphaFoldDB" id="A0A6S7G7J2"/>
<dbReference type="FunFam" id="3.30.160.60:FF:000041">
    <property type="entry name" value="Zinc finger protein ZIC 1"/>
    <property type="match status" value="1"/>
</dbReference>
<dbReference type="EMBL" id="CACRXK020000805">
    <property type="protein sequence ID" value="CAB3984942.1"/>
    <property type="molecule type" value="Genomic_DNA"/>
</dbReference>
<organism evidence="10 11">
    <name type="scientific">Paramuricea clavata</name>
    <name type="common">Red gorgonian</name>
    <name type="synonym">Violescent sea-whip</name>
    <dbReference type="NCBI Taxonomy" id="317549"/>
    <lineage>
        <taxon>Eukaryota</taxon>
        <taxon>Metazoa</taxon>
        <taxon>Cnidaria</taxon>
        <taxon>Anthozoa</taxon>
        <taxon>Octocorallia</taxon>
        <taxon>Malacalcyonacea</taxon>
        <taxon>Plexauridae</taxon>
        <taxon>Paramuricea</taxon>
    </lineage>
</organism>
<evidence type="ECO:0000256" key="6">
    <source>
        <dbReference type="ARBA" id="ARBA00022833"/>
    </source>
</evidence>
<keyword evidence="5" id="KW-0863">Zinc-finger</keyword>
<evidence type="ECO:0000256" key="1">
    <source>
        <dbReference type="ARBA" id="ARBA00004123"/>
    </source>
</evidence>
<dbReference type="Gene3D" id="3.30.160.60">
    <property type="entry name" value="Classic Zinc Finger"/>
    <property type="match status" value="4"/>
</dbReference>
<dbReference type="OrthoDB" id="3437960at2759"/>
<protein>
    <submittedName>
        <fullName evidence="10">Zinc finger ZIC 4</fullName>
    </submittedName>
</protein>
<reference evidence="10" key="1">
    <citation type="submission" date="2020-04" db="EMBL/GenBank/DDBJ databases">
        <authorList>
            <person name="Alioto T."/>
            <person name="Alioto T."/>
            <person name="Gomez Garrido J."/>
        </authorList>
    </citation>
    <scope>NUCLEOTIDE SEQUENCE</scope>
    <source>
        <strain evidence="10">A484AB</strain>
    </source>
</reference>
<evidence type="ECO:0000256" key="8">
    <source>
        <dbReference type="ARBA" id="ARBA00023242"/>
    </source>
</evidence>
<comment type="caution">
    <text evidence="10">The sequence shown here is derived from an EMBL/GenBank/DDBJ whole genome shotgun (WGS) entry which is preliminary data.</text>
</comment>
<keyword evidence="11" id="KW-1185">Reference proteome</keyword>
<name>A0A6S7G7J2_PARCT</name>
<dbReference type="Pfam" id="PF18366">
    <property type="entry name" value="zf_ZIC"/>
    <property type="match status" value="1"/>
</dbReference>
<evidence type="ECO:0000313" key="11">
    <source>
        <dbReference type="Proteomes" id="UP001152795"/>
    </source>
</evidence>
<sequence length="466" mass="51068">MARFDYITQQNVYTNMAFQRVASEAEEQQTLSFHPTLFVDGATAHLQGLNVVGSGPTAAHGYPVDLNHTASSSQVAYTSPQSNYAGIPPFSSLLTARDLLLRREHLPAAQLANNTEQTFHHGLQASVITSPFQNHGLNLAIASQLANNSTPPNTQEENTSFTALRPVNQAERLNGTVTTDATTHVNLPSPTIMVSAASHATSINNMKSVNVVNSHVDTLTTGAFTPYFKPQEIKQELVCQWLVTKGKVGSCICGCNFTNLVDLVKHLSNEHVANPESSSHVCRWDKCSRDGRAFKAKYKLINHLRVHTGERPFSCPYQECGKLFARSENLKIHKRIHTGEKPFVCEFEGCSRRFANSSDRKKHSHVHTSDKPYSCKIGGCEKSYTHPSSLRKHMKAHLAVKEENMVENTCTILRGETEGLCTSLAAGGAWYCAEKPVSLSVSAAGNKSNGNTSPKNQLSPIVKNRV</sequence>
<dbReference type="InterPro" id="IPR036236">
    <property type="entry name" value="Znf_C2H2_sf"/>
</dbReference>
<dbReference type="SMART" id="SM00355">
    <property type="entry name" value="ZnF_C2H2"/>
    <property type="match status" value="5"/>
</dbReference>
<dbReference type="Pfam" id="PF23561">
    <property type="entry name" value="zf-C2H2_15"/>
    <property type="match status" value="1"/>
</dbReference>
<keyword evidence="4" id="KW-0677">Repeat</keyword>
<proteinExistence type="inferred from homology"/>
<evidence type="ECO:0000256" key="2">
    <source>
        <dbReference type="ARBA" id="ARBA00010831"/>
    </source>
</evidence>
<dbReference type="InterPro" id="IPR056436">
    <property type="entry name" value="Znf-C2H2_ZIC1-5/GLI1-3-like"/>
</dbReference>
<dbReference type="GO" id="GO:0000981">
    <property type="term" value="F:DNA-binding transcription factor activity, RNA polymerase II-specific"/>
    <property type="evidence" value="ECO:0007669"/>
    <property type="project" value="TreeGrafter"/>
</dbReference>